<gene>
    <name evidence="2" type="ORF">BJ997_001097</name>
</gene>
<feature type="transmembrane region" description="Helical" evidence="1">
    <location>
        <begin position="171"/>
        <end position="189"/>
    </location>
</feature>
<protein>
    <submittedName>
        <fullName evidence="2">ABC-2 type transport system permease protein</fullName>
    </submittedName>
</protein>
<feature type="transmembrane region" description="Helical" evidence="1">
    <location>
        <begin position="95"/>
        <end position="124"/>
    </location>
</feature>
<accession>A0A7W8ZUP1</accession>
<evidence type="ECO:0000256" key="1">
    <source>
        <dbReference type="SAM" id="Phobius"/>
    </source>
</evidence>
<dbReference type="GO" id="GO:0005886">
    <property type="term" value="C:plasma membrane"/>
    <property type="evidence" value="ECO:0007669"/>
    <property type="project" value="UniProtKB-SubCell"/>
</dbReference>
<dbReference type="OrthoDB" id="3297477at2"/>
<dbReference type="Pfam" id="PF12679">
    <property type="entry name" value="ABC2_membrane_2"/>
    <property type="match status" value="1"/>
</dbReference>
<reference evidence="2 3" key="1">
    <citation type="submission" date="2020-08" db="EMBL/GenBank/DDBJ databases">
        <title>Sequencing the genomes of 1000 actinobacteria strains.</title>
        <authorList>
            <person name="Klenk H.-P."/>
        </authorList>
    </citation>
    <scope>NUCLEOTIDE SEQUENCE [LARGE SCALE GENOMIC DNA]</scope>
    <source>
        <strain evidence="2 3">DSM 21065</strain>
    </source>
</reference>
<keyword evidence="1" id="KW-1133">Transmembrane helix</keyword>
<dbReference type="AlphaFoldDB" id="A0A7W8ZUP1"/>
<feature type="transmembrane region" description="Helical" evidence="1">
    <location>
        <begin position="241"/>
        <end position="262"/>
    </location>
</feature>
<comment type="caution">
    <text evidence="2">The sequence shown here is derived from an EMBL/GenBank/DDBJ whole genome shotgun (WGS) entry which is preliminary data.</text>
</comment>
<proteinExistence type="predicted"/>
<keyword evidence="1" id="KW-0472">Membrane</keyword>
<evidence type="ECO:0000313" key="3">
    <source>
        <dbReference type="Proteomes" id="UP000561726"/>
    </source>
</evidence>
<keyword evidence="1" id="KW-0812">Transmembrane</keyword>
<name>A0A7W8ZUP1_9MICO</name>
<feature type="transmembrane region" description="Helical" evidence="1">
    <location>
        <begin position="48"/>
        <end position="74"/>
    </location>
</feature>
<dbReference type="Proteomes" id="UP000561726">
    <property type="component" value="Unassembled WGS sequence"/>
</dbReference>
<sequence length="267" mass="27707">MKLRSIRSTWWLYGMLFAVTVGLGAQVASALGFGTADVEPTREALQALGVYTSAVSTDFTGLIVSVLAVLFMAGEYGSGMIGTTLTSVPKRVPALLAKAIVFAVVTFAVSAVAVVITALLSVAMLSGRGIGIDLGDALYWRAQLGVVLYLVLAGLIGFAIGAILRSTTGGIAVALGVLFAAPIAVSLFIKGSSQMWIQNVGGLLPTELGEALFSHPGQWAFIAPGAPPLQPTPGLWAFEPWQAGLLLLAWVIALLAVAATLLKRRDV</sequence>
<dbReference type="GO" id="GO:0140359">
    <property type="term" value="F:ABC-type transporter activity"/>
    <property type="evidence" value="ECO:0007669"/>
    <property type="project" value="InterPro"/>
</dbReference>
<feature type="transmembrane region" description="Helical" evidence="1">
    <location>
        <begin position="12"/>
        <end position="36"/>
    </location>
</feature>
<organism evidence="2 3">
    <name type="scientific">Cryobacterium roopkundense</name>
    <dbReference type="NCBI Taxonomy" id="1001240"/>
    <lineage>
        <taxon>Bacteria</taxon>
        <taxon>Bacillati</taxon>
        <taxon>Actinomycetota</taxon>
        <taxon>Actinomycetes</taxon>
        <taxon>Micrococcales</taxon>
        <taxon>Microbacteriaceae</taxon>
        <taxon>Cryobacterium</taxon>
    </lineage>
</organism>
<feature type="transmembrane region" description="Helical" evidence="1">
    <location>
        <begin position="144"/>
        <end position="164"/>
    </location>
</feature>
<evidence type="ECO:0000313" key="2">
    <source>
        <dbReference type="EMBL" id="MBB5640549.1"/>
    </source>
</evidence>
<dbReference type="EMBL" id="JACHBQ010000001">
    <property type="protein sequence ID" value="MBB5640549.1"/>
    <property type="molecule type" value="Genomic_DNA"/>
</dbReference>